<gene>
    <name evidence="3" type="ORF">ACJMK2_000437</name>
</gene>
<evidence type="ECO:0000256" key="2">
    <source>
        <dbReference type="SAM" id="SignalP"/>
    </source>
</evidence>
<evidence type="ECO:0000313" key="3">
    <source>
        <dbReference type="EMBL" id="KAL3888054.1"/>
    </source>
</evidence>
<dbReference type="EMBL" id="JBJQND010000001">
    <property type="protein sequence ID" value="KAL3888054.1"/>
    <property type="molecule type" value="Genomic_DNA"/>
</dbReference>
<sequence length="116" mass="13399">MYNFKSITWISIFSLMFMSHLYKESSCESTFAKKKMPDMTSEDSKHEILSRVERSHGPFSNVYLPDQETTPVKSERVGADGPGRKKQSMGALFQMPKEDFRGDAHSERKRYISFSC</sequence>
<feature type="chain" id="PRO_5044813538" evidence="2">
    <location>
        <begin position="28"/>
        <end position="116"/>
    </location>
</feature>
<feature type="region of interest" description="Disordered" evidence="1">
    <location>
        <begin position="57"/>
        <end position="92"/>
    </location>
</feature>
<evidence type="ECO:0000256" key="1">
    <source>
        <dbReference type="SAM" id="MobiDB-lite"/>
    </source>
</evidence>
<dbReference type="AlphaFoldDB" id="A0ABD3XP93"/>
<dbReference type="Proteomes" id="UP001634394">
    <property type="component" value="Unassembled WGS sequence"/>
</dbReference>
<keyword evidence="2" id="KW-0732">Signal</keyword>
<reference evidence="3 4" key="1">
    <citation type="submission" date="2024-11" db="EMBL/GenBank/DDBJ databases">
        <title>Chromosome-level genome assembly of the freshwater bivalve Anodonta woodiana.</title>
        <authorList>
            <person name="Chen X."/>
        </authorList>
    </citation>
    <scope>NUCLEOTIDE SEQUENCE [LARGE SCALE GENOMIC DNA]</scope>
    <source>
        <strain evidence="3">MN2024</strain>
        <tissue evidence="3">Gills</tissue>
    </source>
</reference>
<protein>
    <submittedName>
        <fullName evidence="3">Uncharacterized protein</fullName>
    </submittedName>
</protein>
<accession>A0ABD3XP93</accession>
<feature type="signal peptide" evidence="2">
    <location>
        <begin position="1"/>
        <end position="27"/>
    </location>
</feature>
<proteinExistence type="predicted"/>
<comment type="caution">
    <text evidence="3">The sequence shown here is derived from an EMBL/GenBank/DDBJ whole genome shotgun (WGS) entry which is preliminary data.</text>
</comment>
<keyword evidence="4" id="KW-1185">Reference proteome</keyword>
<evidence type="ECO:0000313" key="4">
    <source>
        <dbReference type="Proteomes" id="UP001634394"/>
    </source>
</evidence>
<name>A0ABD3XP93_SINWO</name>
<organism evidence="3 4">
    <name type="scientific">Sinanodonta woodiana</name>
    <name type="common">Chinese pond mussel</name>
    <name type="synonym">Anodonta woodiana</name>
    <dbReference type="NCBI Taxonomy" id="1069815"/>
    <lineage>
        <taxon>Eukaryota</taxon>
        <taxon>Metazoa</taxon>
        <taxon>Spiralia</taxon>
        <taxon>Lophotrochozoa</taxon>
        <taxon>Mollusca</taxon>
        <taxon>Bivalvia</taxon>
        <taxon>Autobranchia</taxon>
        <taxon>Heteroconchia</taxon>
        <taxon>Palaeoheterodonta</taxon>
        <taxon>Unionida</taxon>
        <taxon>Unionoidea</taxon>
        <taxon>Unionidae</taxon>
        <taxon>Unioninae</taxon>
        <taxon>Sinanodonta</taxon>
    </lineage>
</organism>